<evidence type="ECO:0000313" key="2">
    <source>
        <dbReference type="Proteomes" id="UP000199169"/>
    </source>
</evidence>
<proteinExistence type="predicted"/>
<sequence>MNVVSRMTWLLSLVGAAALGVSGMWLLGPQLKEPLQAQTPLIALEKMGHLVSVKVNYADVIEFTEKRTQDIPWTDWELRLGGTKVLLVARGDCTIATDLGAARYESVNAQARSVSVILPSPKPFSARVSHEPRENGGSYFYAINSQGIEPIIPDSSNRTQAINNALAHAQQEVERTCTLPDVLSTARKNAEDVLMAIFRAIGWKATLVWK</sequence>
<evidence type="ECO:0008006" key="3">
    <source>
        <dbReference type="Google" id="ProtNLM"/>
    </source>
</evidence>
<dbReference type="InterPro" id="IPR025324">
    <property type="entry name" value="DUF4230"/>
</dbReference>
<reference evidence="1 2" key="1">
    <citation type="submission" date="2016-06" db="EMBL/GenBank/DDBJ databases">
        <authorList>
            <person name="Kjaerup R.B."/>
            <person name="Dalgaard T.S."/>
            <person name="Juul-Madsen H.R."/>
        </authorList>
    </citation>
    <scope>NUCLEOTIDE SEQUENCE [LARGE SCALE GENOMIC DNA]</scope>
    <source>
        <strain evidence="1">3</strain>
    </source>
</reference>
<dbReference type="Proteomes" id="UP000199169">
    <property type="component" value="Unassembled WGS sequence"/>
</dbReference>
<gene>
    <name evidence="1" type="ORF">ACCAA_810054</name>
</gene>
<protein>
    <recommendedName>
        <fullName evidence="3">DUF4230 domain-containing protein</fullName>
    </recommendedName>
</protein>
<dbReference type="EMBL" id="FLQX01000162">
    <property type="protein sequence ID" value="SBT10021.1"/>
    <property type="molecule type" value="Genomic_DNA"/>
</dbReference>
<organism evidence="1 2">
    <name type="scientific">Candidatus Accumulibacter aalborgensis</name>
    <dbReference type="NCBI Taxonomy" id="1860102"/>
    <lineage>
        <taxon>Bacteria</taxon>
        <taxon>Pseudomonadati</taxon>
        <taxon>Pseudomonadota</taxon>
        <taxon>Betaproteobacteria</taxon>
        <taxon>Candidatus Accumulibacter</taxon>
    </lineage>
</organism>
<keyword evidence="2" id="KW-1185">Reference proteome</keyword>
<dbReference type="Pfam" id="PF14014">
    <property type="entry name" value="DUF4230"/>
    <property type="match status" value="1"/>
</dbReference>
<dbReference type="AlphaFoldDB" id="A0A1A8XZ87"/>
<accession>A0A1A8XZ87</accession>
<name>A0A1A8XZ87_9PROT</name>
<evidence type="ECO:0000313" key="1">
    <source>
        <dbReference type="EMBL" id="SBT10021.1"/>
    </source>
</evidence>